<comment type="caution">
    <text evidence="1">The sequence shown here is derived from an EMBL/GenBank/DDBJ whole genome shotgun (WGS) entry which is preliminary data.</text>
</comment>
<protein>
    <submittedName>
        <fullName evidence="1">Uncharacterized protein</fullName>
    </submittedName>
</protein>
<evidence type="ECO:0000313" key="2">
    <source>
        <dbReference type="Proteomes" id="UP000236319"/>
    </source>
</evidence>
<gene>
    <name evidence="1" type="ORF">BOVATA_013550</name>
</gene>
<organism evidence="1 2">
    <name type="scientific">Babesia ovata</name>
    <dbReference type="NCBI Taxonomy" id="189622"/>
    <lineage>
        <taxon>Eukaryota</taxon>
        <taxon>Sar</taxon>
        <taxon>Alveolata</taxon>
        <taxon>Apicomplexa</taxon>
        <taxon>Aconoidasida</taxon>
        <taxon>Piroplasmida</taxon>
        <taxon>Babesiidae</taxon>
        <taxon>Babesia</taxon>
    </lineage>
</organism>
<keyword evidence="2" id="KW-1185">Reference proteome</keyword>
<proteinExistence type="predicted"/>
<dbReference type="Proteomes" id="UP000236319">
    <property type="component" value="Unassembled WGS sequence"/>
</dbReference>
<dbReference type="AlphaFoldDB" id="A0A2H6KA33"/>
<dbReference type="GeneID" id="39873632"/>
<dbReference type="RefSeq" id="XP_028866105.1">
    <property type="nucleotide sequence ID" value="XM_029010272.1"/>
</dbReference>
<reference evidence="1 2" key="1">
    <citation type="journal article" date="2017" name="BMC Genomics">
        <title>Whole-genome assembly of Babesia ovata and comparative genomics between closely related pathogens.</title>
        <authorList>
            <person name="Yamagishi J."/>
            <person name="Asada M."/>
            <person name="Hakimi H."/>
            <person name="Tanaka T.Q."/>
            <person name="Sugimoto C."/>
            <person name="Kawazu S."/>
        </authorList>
    </citation>
    <scope>NUCLEOTIDE SEQUENCE [LARGE SCALE GENOMIC DNA]</scope>
    <source>
        <strain evidence="1 2">Miyake</strain>
    </source>
</reference>
<dbReference type="OrthoDB" id="10309716at2759"/>
<name>A0A2H6KA33_9APIC</name>
<evidence type="ECO:0000313" key="1">
    <source>
        <dbReference type="EMBL" id="GBE59862.1"/>
    </source>
</evidence>
<sequence length="198" mass="22155">MVYNSLLVAPKTFKETLDWVTAANDSIFSYQDLSHTIGDIFNALPGMSVTNLGDEVADNLPAFLFSVEKFLDNIRNDAVYRTDYSKSANWLKDCDEEPEKCGKTFLDALPTLFEGLEELKARCSVTKENGGFSDETLGELDSDFAHAMRGLGFDVSREMDVFMTGADMATELDFVDSFRPTYHSMVAVMDSHPAFYEN</sequence>
<dbReference type="EMBL" id="BDSA01000001">
    <property type="protein sequence ID" value="GBE59862.1"/>
    <property type="molecule type" value="Genomic_DNA"/>
</dbReference>
<dbReference type="VEuPathDB" id="PiroplasmaDB:BOVATA_013550"/>
<accession>A0A2H6KA33</accession>